<accession>A0ACC3DBI7</accession>
<comment type="caution">
    <text evidence="1">The sequence shown here is derived from an EMBL/GenBank/DDBJ whole genome shotgun (WGS) entry which is preliminary data.</text>
</comment>
<evidence type="ECO:0000313" key="2">
    <source>
        <dbReference type="Proteomes" id="UP001186974"/>
    </source>
</evidence>
<keyword evidence="2" id="KW-1185">Reference proteome</keyword>
<organism evidence="1 2">
    <name type="scientific">Coniosporium uncinatum</name>
    <dbReference type="NCBI Taxonomy" id="93489"/>
    <lineage>
        <taxon>Eukaryota</taxon>
        <taxon>Fungi</taxon>
        <taxon>Dikarya</taxon>
        <taxon>Ascomycota</taxon>
        <taxon>Pezizomycotina</taxon>
        <taxon>Dothideomycetes</taxon>
        <taxon>Dothideomycetes incertae sedis</taxon>
        <taxon>Coniosporium</taxon>
    </lineage>
</organism>
<reference evidence="1" key="1">
    <citation type="submission" date="2024-09" db="EMBL/GenBank/DDBJ databases">
        <title>Black Yeasts Isolated from many extreme environments.</title>
        <authorList>
            <person name="Coleine C."/>
            <person name="Stajich J.E."/>
            <person name="Selbmann L."/>
        </authorList>
    </citation>
    <scope>NUCLEOTIDE SEQUENCE</scope>
    <source>
        <strain evidence="1">CCFEE 5737</strain>
    </source>
</reference>
<name>A0ACC3DBI7_9PEZI</name>
<sequence>MDRYFVTVVASEAGQPNIDMVVPFSSASSVGALAKEVERRLSRSQEHTAMTDLTLYLGHCNGPRLDDEDTLSQVVLRAEKEAIFGSSRRKRAGQQLAAPPAKRQHPSIAEGLVSSSSITDEKVADAFKLRIITPAQQDAITAHVQERFPNKSIKFVGGTLNPAASTYTDMPVIAVCSHDRHKSGVFSATEANALDVDNGDTVKALSIFTSESHITTPDDTITVAEMGLQELAINGIPDIFAVYHEVLSNLNIGRAGRNAIFSSASHWRQSVHQSERGMAAFLSSLRVFSAQIAADKMAQDAQDAVLHLFDLLTRFPPAVRTLYILMSGKTPSAPQCAALAQAVFEVLKSIVPAHIVRSDSGRFFEGARLFFGSVLENAKDLKLPEENPWMPYLNSMRTIDLRDTDTMEFVIKPVTTTTGLVETGHFDALKPDGILTAASSDLALTSLETDCRTKRAALLNGGRMAELVVFDADSLRSQYRYKDKGNLEKVMLAQEFSDTNHLSVLCTRANFVVLKPSNLTSAEPPALTLD</sequence>
<gene>
    <name evidence="1" type="ORF">LTS18_003845</name>
</gene>
<dbReference type="EMBL" id="JAWDJW010006424">
    <property type="protein sequence ID" value="KAK3064795.1"/>
    <property type="molecule type" value="Genomic_DNA"/>
</dbReference>
<protein>
    <submittedName>
        <fullName evidence="1">Uncharacterized protein</fullName>
    </submittedName>
</protein>
<dbReference type="Proteomes" id="UP001186974">
    <property type="component" value="Unassembled WGS sequence"/>
</dbReference>
<evidence type="ECO:0000313" key="1">
    <source>
        <dbReference type="EMBL" id="KAK3064795.1"/>
    </source>
</evidence>
<proteinExistence type="predicted"/>